<gene>
    <name evidence="1" type="ORF">BU085_11970</name>
</gene>
<reference evidence="1 2" key="1">
    <citation type="journal article" date="2016" name="Front. Microbiol.">
        <title>Comprehensive Phylogenetic Analysis of Bovine Non-aureus Staphylococci Species Based on Whole-Genome Sequencing.</title>
        <authorList>
            <person name="Naushad S."/>
            <person name="Barkema H.W."/>
            <person name="Luby C."/>
            <person name="Condas L.A."/>
            <person name="Nobrega D.B."/>
            <person name="Carson D.A."/>
            <person name="De Buck J."/>
        </authorList>
    </citation>
    <scope>NUCLEOTIDE SEQUENCE [LARGE SCALE GENOMIC DNA]</scope>
    <source>
        <strain evidence="1 2">SNUC 2993</strain>
    </source>
</reference>
<dbReference type="AlphaFoldDB" id="A0A2T4PXL8"/>
<comment type="caution">
    <text evidence="1">The sequence shown here is derived from an EMBL/GenBank/DDBJ whole genome shotgun (WGS) entry which is preliminary data.</text>
</comment>
<dbReference type="Gene3D" id="3.30.500.20">
    <property type="entry name" value="BH3703-like domains"/>
    <property type="match status" value="1"/>
</dbReference>
<accession>A0A2T4PXL8</accession>
<evidence type="ECO:0000313" key="1">
    <source>
        <dbReference type="EMBL" id="PTI49502.1"/>
    </source>
</evidence>
<sequence length="163" mass="19792">MEFEEKLNKMYQEIANHINEMIPTEWEQVYTMAYINEEGGEVSFNFTIPGRDDLHYYTAIPKEYNVSEKIFSELSFTLYKLFKSLRELFIENNQEPWTSCEFDFNNEVKLNVSFDYIDWKNSGFGQISRDYYYEYKKFGIIPELDYAKEEIQEIEQFIKEQEE</sequence>
<organism evidence="1 2">
    <name type="scientific">Staphylococcus warneri</name>
    <dbReference type="NCBI Taxonomy" id="1292"/>
    <lineage>
        <taxon>Bacteria</taxon>
        <taxon>Bacillati</taxon>
        <taxon>Bacillota</taxon>
        <taxon>Bacilli</taxon>
        <taxon>Bacillales</taxon>
        <taxon>Staphylococcaceae</taxon>
        <taxon>Staphylococcus</taxon>
    </lineage>
</organism>
<dbReference type="Pfam" id="PF04634">
    <property type="entry name" value="YezG-like"/>
    <property type="match status" value="1"/>
</dbReference>
<protein>
    <submittedName>
        <fullName evidence="1">TIGR01741 family protein</fullName>
    </submittedName>
</protein>
<dbReference type="InterPro" id="IPR036170">
    <property type="entry name" value="YezG-like_sf"/>
</dbReference>
<dbReference type="SUPFAM" id="SSF160424">
    <property type="entry name" value="BH3703-like"/>
    <property type="match status" value="1"/>
</dbReference>
<dbReference type="RefSeq" id="WP_107552990.1">
    <property type="nucleotide sequence ID" value="NZ_PZEV01000066.1"/>
</dbReference>
<dbReference type="NCBIfam" id="TIGR01741">
    <property type="entry name" value="staph_tand_hypo"/>
    <property type="match status" value="1"/>
</dbReference>
<dbReference type="InterPro" id="IPR006728">
    <property type="entry name" value="YezG-like"/>
</dbReference>
<dbReference type="Proteomes" id="UP000240717">
    <property type="component" value="Unassembled WGS sequence"/>
</dbReference>
<proteinExistence type="predicted"/>
<evidence type="ECO:0000313" key="2">
    <source>
        <dbReference type="Proteomes" id="UP000240717"/>
    </source>
</evidence>
<dbReference type="EMBL" id="PZEV01000066">
    <property type="protein sequence ID" value="PTI49502.1"/>
    <property type="molecule type" value="Genomic_DNA"/>
</dbReference>
<name>A0A2T4PXL8_STAWA</name>